<dbReference type="PANTHER" id="PTHR43684:SF1">
    <property type="entry name" value="ENOYL-COA DELTA ISOMERASE 2"/>
    <property type="match status" value="1"/>
</dbReference>
<dbReference type="Gene3D" id="1.10.12.10">
    <property type="entry name" value="Lyase 2-enoyl-coa Hydratase, Chain A, domain 2"/>
    <property type="match status" value="1"/>
</dbReference>
<dbReference type="GO" id="GO:0000062">
    <property type="term" value="F:fatty-acyl-CoA binding"/>
    <property type="evidence" value="ECO:0007669"/>
    <property type="project" value="InterPro"/>
</dbReference>
<dbReference type="FunFam" id="3.90.226.10:FF:000084">
    <property type="entry name" value="Enoyl-CoA delta isomerase 2, mitochondrial"/>
    <property type="match status" value="1"/>
</dbReference>
<dbReference type="Gene3D" id="1.20.80.10">
    <property type="match status" value="1"/>
</dbReference>
<organism evidence="5 6">
    <name type="scientific">Branchiostoma belcheri</name>
    <name type="common">Amphioxus</name>
    <dbReference type="NCBI Taxonomy" id="7741"/>
    <lineage>
        <taxon>Eukaryota</taxon>
        <taxon>Metazoa</taxon>
        <taxon>Chordata</taxon>
        <taxon>Cephalochordata</taxon>
        <taxon>Leptocardii</taxon>
        <taxon>Amphioxiformes</taxon>
        <taxon>Branchiostomatidae</taxon>
        <taxon>Branchiostoma</taxon>
    </lineage>
</organism>
<dbReference type="InterPro" id="IPR051053">
    <property type="entry name" value="ECH/Chromodomain_protein"/>
</dbReference>
<dbReference type="InterPro" id="IPR000582">
    <property type="entry name" value="Acyl-CoA-binding_protein"/>
</dbReference>
<dbReference type="Proteomes" id="UP000515135">
    <property type="component" value="Unplaced"/>
</dbReference>
<dbReference type="GO" id="GO:0005777">
    <property type="term" value="C:peroxisome"/>
    <property type="evidence" value="ECO:0007669"/>
    <property type="project" value="UniProtKB-SubCell"/>
</dbReference>
<dbReference type="InterPro" id="IPR029045">
    <property type="entry name" value="ClpP/crotonase-like_dom_sf"/>
</dbReference>
<dbReference type="RefSeq" id="XP_019640412.1">
    <property type="nucleotide sequence ID" value="XM_019784853.1"/>
</dbReference>
<comment type="subcellular location">
    <subcellularLocation>
        <location evidence="1">Peroxisome</location>
    </subcellularLocation>
</comment>
<dbReference type="KEGG" id="bbel:109482150"/>
<feature type="domain" description="ACB" evidence="4">
    <location>
        <begin position="45"/>
        <end position="130"/>
    </location>
</feature>
<dbReference type="Gene3D" id="3.90.226.10">
    <property type="entry name" value="2-enoyl-CoA Hydratase, Chain A, domain 1"/>
    <property type="match status" value="1"/>
</dbReference>
<dbReference type="InterPro" id="IPR014352">
    <property type="entry name" value="FERM/acyl-CoA-bd_prot_sf"/>
</dbReference>
<evidence type="ECO:0000259" key="4">
    <source>
        <dbReference type="PROSITE" id="PS51228"/>
    </source>
</evidence>
<evidence type="ECO:0000313" key="5">
    <source>
        <dbReference type="Proteomes" id="UP000515135"/>
    </source>
</evidence>
<dbReference type="AlphaFoldDB" id="A0A6P5AAN2"/>
<reference evidence="6" key="1">
    <citation type="submission" date="2025-08" db="UniProtKB">
        <authorList>
            <consortium name="RefSeq"/>
        </authorList>
    </citation>
    <scope>IDENTIFICATION</scope>
    <source>
        <tissue evidence="6">Gonad</tissue>
    </source>
</reference>
<evidence type="ECO:0000256" key="3">
    <source>
        <dbReference type="ARBA" id="ARBA00023235"/>
    </source>
</evidence>
<evidence type="ECO:0000313" key="6">
    <source>
        <dbReference type="RefSeq" id="XP_019640412.1"/>
    </source>
</evidence>
<dbReference type="InterPro" id="IPR001753">
    <property type="entry name" value="Enoyl-CoA_hydra/iso"/>
</dbReference>
<dbReference type="OrthoDB" id="409763at2759"/>
<dbReference type="Pfam" id="PF00378">
    <property type="entry name" value="ECH_1"/>
    <property type="match status" value="1"/>
</dbReference>
<dbReference type="SUPFAM" id="SSF47027">
    <property type="entry name" value="Acyl-CoA binding protein"/>
    <property type="match status" value="1"/>
</dbReference>
<gene>
    <name evidence="6" type="primary">LOC109482150</name>
</gene>
<dbReference type="CDD" id="cd00435">
    <property type="entry name" value="ACBP"/>
    <property type="match status" value="1"/>
</dbReference>
<dbReference type="Pfam" id="PF00887">
    <property type="entry name" value="ACBP"/>
    <property type="match status" value="1"/>
</dbReference>
<name>A0A6P5AAN2_BRABE</name>
<dbReference type="GO" id="GO:0004165">
    <property type="term" value="F:delta(3)-delta(2)-enoyl-CoA isomerase activity"/>
    <property type="evidence" value="ECO:0007669"/>
    <property type="project" value="TreeGrafter"/>
</dbReference>
<sequence length="399" mass="44324">MASALRQCLRFSSAFAGGLPARCLLNSRVQRTQFIHMGRTAFGARDAEFEAAKERLNTLKEEPDNAVKLQIYALFKQATKGACNTPKPGAFDFVGRAKWQAWSSLGDISQDEAQKQYIDLINSLAGEDAAAETEQAGEEASVFKEIKVTKENKVYSILLNRPAKKNAITWLMYNEIVEALDQASKDDSVTVAVITGAGDYYCSGNDLGNFMNIDPKDMPKMARDGRELLRRFVTAFIDFPKPLIGAINGPAVGVSVTVLGLFDAVFATDKATFHTPFTELGQSAEGCSSYIFPKLMGNTKANEMLLFNKKLTAHEACERGLVTEVFPQDVFQKEVQTRVEYVAQLPPQSVQEGKKLVRDQERQQLHSANEKECEVLEGRWLSEECVRAIMSFFSKKARL</sequence>
<keyword evidence="5" id="KW-1185">Reference proteome</keyword>
<dbReference type="GeneID" id="109482150"/>
<dbReference type="PRINTS" id="PR00689">
    <property type="entry name" value="ACOABINDINGP"/>
</dbReference>
<dbReference type="PANTHER" id="PTHR43684">
    <property type="match status" value="1"/>
</dbReference>
<accession>A0A6P5AAN2</accession>
<dbReference type="SUPFAM" id="SSF52096">
    <property type="entry name" value="ClpP/crotonase"/>
    <property type="match status" value="1"/>
</dbReference>
<dbReference type="CDD" id="cd06558">
    <property type="entry name" value="crotonase-like"/>
    <property type="match status" value="1"/>
</dbReference>
<keyword evidence="3" id="KW-0413">Isomerase</keyword>
<dbReference type="InterPro" id="IPR014748">
    <property type="entry name" value="Enoyl-CoA_hydra_C"/>
</dbReference>
<dbReference type="GO" id="GO:0005739">
    <property type="term" value="C:mitochondrion"/>
    <property type="evidence" value="ECO:0007669"/>
    <property type="project" value="TreeGrafter"/>
</dbReference>
<protein>
    <submittedName>
        <fullName evidence="6">Enoyl-CoA delta isomerase 2, mitochondrial-like</fullName>
    </submittedName>
</protein>
<evidence type="ECO:0000256" key="1">
    <source>
        <dbReference type="ARBA" id="ARBA00004275"/>
    </source>
</evidence>
<dbReference type="PROSITE" id="PS51228">
    <property type="entry name" value="ACB_2"/>
    <property type="match status" value="1"/>
</dbReference>
<evidence type="ECO:0000256" key="2">
    <source>
        <dbReference type="ARBA" id="ARBA00023140"/>
    </source>
</evidence>
<proteinExistence type="predicted"/>
<keyword evidence="2" id="KW-0576">Peroxisome</keyword>
<dbReference type="InterPro" id="IPR035984">
    <property type="entry name" value="Acyl-CoA-binding_sf"/>
</dbReference>